<name>A0A7X0NVS5_9ACTN</name>
<feature type="compositionally biased region" description="Basic and acidic residues" evidence="1">
    <location>
        <begin position="123"/>
        <end position="134"/>
    </location>
</feature>
<reference evidence="2 3" key="1">
    <citation type="submission" date="2020-08" db="EMBL/GenBank/DDBJ databases">
        <title>Sequencing the genomes of 1000 actinobacteria strains.</title>
        <authorList>
            <person name="Klenk H.-P."/>
        </authorList>
    </citation>
    <scope>NUCLEOTIDE SEQUENCE [LARGE SCALE GENOMIC DNA]</scope>
    <source>
        <strain evidence="2 3">DSM 43768</strain>
    </source>
</reference>
<evidence type="ECO:0000313" key="2">
    <source>
        <dbReference type="EMBL" id="MBB6550518.1"/>
    </source>
</evidence>
<evidence type="ECO:0000313" key="3">
    <source>
        <dbReference type="Proteomes" id="UP000565579"/>
    </source>
</evidence>
<dbReference type="AlphaFoldDB" id="A0A7X0NVS5"/>
<dbReference type="RefSeq" id="WP_185104777.1">
    <property type="nucleotide sequence ID" value="NZ_BAAAXY010000246.1"/>
</dbReference>
<gene>
    <name evidence="2" type="ORF">HD593_005313</name>
</gene>
<keyword evidence="3" id="KW-1185">Reference proteome</keyword>
<dbReference type="EMBL" id="JACHMI010000001">
    <property type="protein sequence ID" value="MBB6550518.1"/>
    <property type="molecule type" value="Genomic_DNA"/>
</dbReference>
<sequence length="134" mass="13889">MIMVAAPFVSGSAGRSGVRHVAAQQIRADEDDPAGAGQQREVFEQARGGRPPDRERVQAVGDAGRDGEDDDEGTGRPGSGPPIGRSFRPAALASRIGPHVATSRLDMVPVAGRRGQRGTSAGRDPHDRSDAGDA</sequence>
<evidence type="ECO:0000256" key="1">
    <source>
        <dbReference type="SAM" id="MobiDB-lite"/>
    </source>
</evidence>
<protein>
    <submittedName>
        <fullName evidence="2">Uncharacterized protein</fullName>
    </submittedName>
</protein>
<accession>A0A7X0NVS5</accession>
<dbReference type="Proteomes" id="UP000565579">
    <property type="component" value="Unassembled WGS sequence"/>
</dbReference>
<feature type="region of interest" description="Disordered" evidence="1">
    <location>
        <begin position="1"/>
        <end position="134"/>
    </location>
</feature>
<comment type="caution">
    <text evidence="2">The sequence shown here is derived from an EMBL/GenBank/DDBJ whole genome shotgun (WGS) entry which is preliminary data.</text>
</comment>
<organism evidence="2 3">
    <name type="scientific">Nonomuraea rubra</name>
    <dbReference type="NCBI Taxonomy" id="46180"/>
    <lineage>
        <taxon>Bacteria</taxon>
        <taxon>Bacillati</taxon>
        <taxon>Actinomycetota</taxon>
        <taxon>Actinomycetes</taxon>
        <taxon>Streptosporangiales</taxon>
        <taxon>Streptosporangiaceae</taxon>
        <taxon>Nonomuraea</taxon>
    </lineage>
</organism>
<proteinExistence type="predicted"/>